<protein>
    <submittedName>
        <fullName evidence="1">Uncharacterized protein</fullName>
    </submittedName>
</protein>
<name>A0A830ZXZ9_ERWAM</name>
<evidence type="ECO:0000313" key="1">
    <source>
        <dbReference type="EMBL" id="CCO93264.1"/>
    </source>
</evidence>
<proteinExistence type="predicted"/>
<evidence type="ECO:0000313" key="2">
    <source>
        <dbReference type="Proteomes" id="UP000013111"/>
    </source>
</evidence>
<gene>
    <name evidence="1" type="ORF">BN437_1322</name>
</gene>
<organism evidence="1 2">
    <name type="scientific">Erwinia amylovora NBRC 12687 = CFBP 1232</name>
    <dbReference type="NCBI Taxonomy" id="1219359"/>
    <lineage>
        <taxon>Bacteria</taxon>
        <taxon>Pseudomonadati</taxon>
        <taxon>Pseudomonadota</taxon>
        <taxon>Gammaproteobacteria</taxon>
        <taxon>Enterobacterales</taxon>
        <taxon>Erwiniaceae</taxon>
        <taxon>Erwinia</taxon>
    </lineage>
</organism>
<comment type="caution">
    <text evidence="1">The sequence shown here is derived from an EMBL/GenBank/DDBJ whole genome shotgun (WGS) entry which is preliminary data.</text>
</comment>
<accession>A0A830ZXZ9</accession>
<dbReference type="Proteomes" id="UP000013111">
    <property type="component" value="Unassembled WGS sequence"/>
</dbReference>
<sequence length="48" mass="5312">MPSRKRGETSNRPFAVQRGKFNVFSSLKIPTAGLHGGKRAQQFCIIHG</sequence>
<dbReference type="AlphaFoldDB" id="A0A830ZXZ9"/>
<reference evidence="1 2" key="1">
    <citation type="submission" date="2012-11" db="EMBL/GenBank/DDBJ databases">
        <authorList>
            <person name="Linke B."/>
        </authorList>
    </citation>
    <scope>NUCLEOTIDE SEQUENCE [LARGE SCALE GENOMIC DNA]</scope>
    <source>
        <strain evidence="2">CFBP 1232</strain>
    </source>
</reference>
<reference evidence="1 2" key="2">
    <citation type="submission" date="2013-04" db="EMBL/GenBank/DDBJ databases">
        <title>Comparative genomics of 12 strains of Erwinia amylovora identifies a pan-genome with a large conserved core and provides insights into host specificity.</title>
        <authorList>
            <person name="Mann R.A."/>
            <person name="Smits T.H.M."/>
            <person name="Buehlmann A."/>
            <person name="Blom J."/>
            <person name="Goesmann A."/>
            <person name="Frey J.E."/>
            <person name="Plummer K.M."/>
            <person name="Beer S.V."/>
            <person name="Luck J."/>
            <person name="Duffy B."/>
            <person name="Rodoni B."/>
        </authorList>
    </citation>
    <scope>NUCLEOTIDE SEQUENCE [LARGE SCALE GENOMIC DNA]</scope>
    <source>
        <strain evidence="2">CFBP 1232</strain>
    </source>
</reference>
<dbReference type="EMBL" id="CAPB01000009">
    <property type="protein sequence ID" value="CCO93264.1"/>
    <property type="molecule type" value="Genomic_DNA"/>
</dbReference>